<dbReference type="AlphaFoldDB" id="A0A518CU04"/>
<keyword evidence="2" id="KW-1185">Reference proteome</keyword>
<dbReference type="InterPro" id="IPR013321">
    <property type="entry name" value="Arc_rbn_hlx_hlx"/>
</dbReference>
<dbReference type="EMBL" id="CP036281">
    <property type="protein sequence ID" value="QDU82691.1"/>
    <property type="molecule type" value="Genomic_DNA"/>
</dbReference>
<protein>
    <submittedName>
        <fullName evidence="1">HicB family protein</fullName>
    </submittedName>
</protein>
<dbReference type="RefSeq" id="WP_197440378.1">
    <property type="nucleotide sequence ID" value="NZ_CP036281.1"/>
</dbReference>
<evidence type="ECO:0000313" key="1">
    <source>
        <dbReference type="EMBL" id="QDU82691.1"/>
    </source>
</evidence>
<dbReference type="GO" id="GO:0006355">
    <property type="term" value="P:regulation of DNA-templated transcription"/>
    <property type="evidence" value="ECO:0007669"/>
    <property type="project" value="InterPro"/>
</dbReference>
<dbReference type="SUPFAM" id="SSF47598">
    <property type="entry name" value="Ribbon-helix-helix"/>
    <property type="match status" value="1"/>
</dbReference>
<reference evidence="1 2" key="1">
    <citation type="submission" date="2019-02" db="EMBL/GenBank/DDBJ databases">
        <title>Deep-cultivation of Planctomycetes and their phenomic and genomic characterization uncovers novel biology.</title>
        <authorList>
            <person name="Wiegand S."/>
            <person name="Jogler M."/>
            <person name="Boedeker C."/>
            <person name="Pinto D."/>
            <person name="Vollmers J."/>
            <person name="Rivas-Marin E."/>
            <person name="Kohn T."/>
            <person name="Peeters S.H."/>
            <person name="Heuer A."/>
            <person name="Rast P."/>
            <person name="Oberbeckmann S."/>
            <person name="Bunk B."/>
            <person name="Jeske O."/>
            <person name="Meyerdierks A."/>
            <person name="Storesund J.E."/>
            <person name="Kallscheuer N."/>
            <person name="Luecker S."/>
            <person name="Lage O.M."/>
            <person name="Pohl T."/>
            <person name="Merkel B.J."/>
            <person name="Hornburger P."/>
            <person name="Mueller R.-W."/>
            <person name="Bruemmer F."/>
            <person name="Labrenz M."/>
            <person name="Spormann A.M."/>
            <person name="Op den Camp H."/>
            <person name="Overmann J."/>
            <person name="Amann R."/>
            <person name="Jetten M.S.M."/>
            <person name="Mascher T."/>
            <person name="Medema M.H."/>
            <person name="Devos D.P."/>
            <person name="Kaster A.-K."/>
            <person name="Ovreas L."/>
            <person name="Rohde M."/>
            <person name="Galperin M.Y."/>
            <person name="Jogler C."/>
        </authorList>
    </citation>
    <scope>NUCLEOTIDE SEQUENCE [LARGE SCALE GENOMIC DNA]</scope>
    <source>
        <strain evidence="1 2">Pla110</strain>
    </source>
</reference>
<dbReference type="KEGG" id="plon:Pla110_44520"/>
<sequence length="126" mass="14173">MPKQMPFEKRCKEALKSVESFAKTANNWGEIHNMFLGIGGKMFEFFPEASERTKFSGTEEYKQIKQIMSDAPEGVPDMPRDQVSGKFVVRLPVSLHAALVREAKEEGVSLNQLCEVKLAVQLRAVV</sequence>
<organism evidence="1 2">
    <name type="scientific">Polystyrenella longa</name>
    <dbReference type="NCBI Taxonomy" id="2528007"/>
    <lineage>
        <taxon>Bacteria</taxon>
        <taxon>Pseudomonadati</taxon>
        <taxon>Planctomycetota</taxon>
        <taxon>Planctomycetia</taxon>
        <taxon>Planctomycetales</taxon>
        <taxon>Planctomycetaceae</taxon>
        <taxon>Polystyrenella</taxon>
    </lineage>
</organism>
<dbReference type="Pfam" id="PF05534">
    <property type="entry name" value="HicB"/>
    <property type="match status" value="1"/>
</dbReference>
<evidence type="ECO:0000313" key="2">
    <source>
        <dbReference type="Proteomes" id="UP000317178"/>
    </source>
</evidence>
<dbReference type="Proteomes" id="UP000317178">
    <property type="component" value="Chromosome"/>
</dbReference>
<gene>
    <name evidence="1" type="ORF">Pla110_44520</name>
</gene>
<name>A0A518CU04_9PLAN</name>
<dbReference type="Gene3D" id="1.10.1220.10">
    <property type="entry name" value="Met repressor-like"/>
    <property type="match status" value="1"/>
</dbReference>
<dbReference type="InterPro" id="IPR008651">
    <property type="entry name" value="Uncharacterised_HicB"/>
</dbReference>
<proteinExistence type="predicted"/>
<dbReference type="InterPro" id="IPR010985">
    <property type="entry name" value="Ribbon_hlx_hlx"/>
</dbReference>
<accession>A0A518CU04</accession>